<evidence type="ECO:0000256" key="1">
    <source>
        <dbReference type="ARBA" id="ARBA00004651"/>
    </source>
</evidence>
<sequence length="302" mass="32288">MLGVVVAVFFLLRLVPGDPARMILGERATPESIAALQEQLGLNLPLWQQFWDFLTQLVTQFDTGDSLVTGTSSRLLIAERAPVSLGIVVFAVVLAILIAVPLAVAAARNRDGWADHVVRILPTVGMGMPLFWIGLLLIIVFAVQLHWFPVGGVGSGPGEPLRSLFLPALAVALGLAPPLIRSLRAQLIEVFEADFVTTFRAARVPERRILGRHVLRNAVLPTLTLLSVSTAYLIGGTLVVEKVFGINGLGTLLFQSIGSRDFPVVQGVALYCAILVVIVTTVAGALAALLDPRLRTTKGGRS</sequence>
<dbReference type="KEGG" id="lvi:G7068_12530"/>
<dbReference type="CDD" id="cd06261">
    <property type="entry name" value="TM_PBP2"/>
    <property type="match status" value="1"/>
</dbReference>
<evidence type="ECO:0000259" key="8">
    <source>
        <dbReference type="PROSITE" id="PS50928"/>
    </source>
</evidence>
<gene>
    <name evidence="9" type="ORF">G7068_12530</name>
</gene>
<dbReference type="AlphaFoldDB" id="A0A6G7XKG6"/>
<feature type="transmembrane region" description="Helical" evidence="7">
    <location>
        <begin position="218"/>
        <end position="240"/>
    </location>
</feature>
<reference evidence="9 10" key="1">
    <citation type="submission" date="2020-03" db="EMBL/GenBank/DDBJ databases">
        <title>Leucobacter sp. nov., isolated from beetles.</title>
        <authorList>
            <person name="Hyun D.-W."/>
            <person name="Bae J.-W."/>
        </authorList>
    </citation>
    <scope>NUCLEOTIDE SEQUENCE [LARGE SCALE GENOMIC DNA]</scope>
    <source>
        <strain evidence="9 10">HDW9C</strain>
    </source>
</reference>
<keyword evidence="10" id="KW-1185">Reference proteome</keyword>
<organism evidence="9 10">
    <name type="scientific">Leucobacter viscericola</name>
    <dbReference type="NCBI Taxonomy" id="2714935"/>
    <lineage>
        <taxon>Bacteria</taxon>
        <taxon>Bacillati</taxon>
        <taxon>Actinomycetota</taxon>
        <taxon>Actinomycetes</taxon>
        <taxon>Micrococcales</taxon>
        <taxon>Microbacteriaceae</taxon>
        <taxon>Leucobacter</taxon>
    </lineage>
</organism>
<feature type="transmembrane region" description="Helical" evidence="7">
    <location>
        <begin position="268"/>
        <end position="290"/>
    </location>
</feature>
<dbReference type="InterPro" id="IPR035906">
    <property type="entry name" value="MetI-like_sf"/>
</dbReference>
<dbReference type="EMBL" id="CP049863">
    <property type="protein sequence ID" value="QIK64867.1"/>
    <property type="molecule type" value="Genomic_DNA"/>
</dbReference>
<dbReference type="PROSITE" id="PS50928">
    <property type="entry name" value="ABC_TM1"/>
    <property type="match status" value="1"/>
</dbReference>
<keyword evidence="4 7" id="KW-0812">Transmembrane</keyword>
<evidence type="ECO:0000256" key="2">
    <source>
        <dbReference type="ARBA" id="ARBA00022448"/>
    </source>
</evidence>
<dbReference type="InterPro" id="IPR045621">
    <property type="entry name" value="BPD_transp_1_N"/>
</dbReference>
<dbReference type="GO" id="GO:0005886">
    <property type="term" value="C:plasma membrane"/>
    <property type="evidence" value="ECO:0007669"/>
    <property type="project" value="UniProtKB-SubCell"/>
</dbReference>
<evidence type="ECO:0000256" key="5">
    <source>
        <dbReference type="ARBA" id="ARBA00022989"/>
    </source>
</evidence>
<comment type="subcellular location">
    <subcellularLocation>
        <location evidence="1 7">Cell membrane</location>
        <topology evidence="1 7">Multi-pass membrane protein</topology>
    </subcellularLocation>
</comment>
<accession>A0A6G7XKG6</accession>
<evidence type="ECO:0000256" key="7">
    <source>
        <dbReference type="RuleBase" id="RU363032"/>
    </source>
</evidence>
<evidence type="ECO:0000313" key="9">
    <source>
        <dbReference type="EMBL" id="QIK64867.1"/>
    </source>
</evidence>
<dbReference type="GO" id="GO:0055085">
    <property type="term" value="P:transmembrane transport"/>
    <property type="evidence" value="ECO:0007669"/>
    <property type="project" value="InterPro"/>
</dbReference>
<protein>
    <submittedName>
        <fullName evidence="9">ABC transporter permease</fullName>
    </submittedName>
</protein>
<feature type="domain" description="ABC transmembrane type-1" evidence="8">
    <location>
        <begin position="81"/>
        <end position="283"/>
    </location>
</feature>
<proteinExistence type="inferred from homology"/>
<feature type="transmembrane region" description="Helical" evidence="7">
    <location>
        <begin position="83"/>
        <end position="107"/>
    </location>
</feature>
<dbReference type="SUPFAM" id="SSF161098">
    <property type="entry name" value="MetI-like"/>
    <property type="match status" value="1"/>
</dbReference>
<keyword evidence="2 7" id="KW-0813">Transport</keyword>
<keyword evidence="3" id="KW-1003">Cell membrane</keyword>
<evidence type="ECO:0000313" key="10">
    <source>
        <dbReference type="Proteomes" id="UP000502677"/>
    </source>
</evidence>
<dbReference type="InterPro" id="IPR000515">
    <property type="entry name" value="MetI-like"/>
</dbReference>
<comment type="similarity">
    <text evidence="7">Belongs to the binding-protein-dependent transport system permease family.</text>
</comment>
<name>A0A6G7XKG6_9MICO</name>
<feature type="transmembrane region" description="Helical" evidence="7">
    <location>
        <begin position="160"/>
        <end position="180"/>
    </location>
</feature>
<dbReference type="Pfam" id="PF00528">
    <property type="entry name" value="BPD_transp_1"/>
    <property type="match status" value="1"/>
</dbReference>
<evidence type="ECO:0000256" key="6">
    <source>
        <dbReference type="ARBA" id="ARBA00023136"/>
    </source>
</evidence>
<keyword evidence="6 7" id="KW-0472">Membrane</keyword>
<feature type="transmembrane region" description="Helical" evidence="7">
    <location>
        <begin position="128"/>
        <end position="148"/>
    </location>
</feature>
<evidence type="ECO:0000256" key="4">
    <source>
        <dbReference type="ARBA" id="ARBA00022692"/>
    </source>
</evidence>
<evidence type="ECO:0000256" key="3">
    <source>
        <dbReference type="ARBA" id="ARBA00022475"/>
    </source>
</evidence>
<dbReference type="PANTHER" id="PTHR43163">
    <property type="entry name" value="DIPEPTIDE TRANSPORT SYSTEM PERMEASE PROTEIN DPPB-RELATED"/>
    <property type="match status" value="1"/>
</dbReference>
<keyword evidence="5 7" id="KW-1133">Transmembrane helix</keyword>
<dbReference type="PANTHER" id="PTHR43163:SF6">
    <property type="entry name" value="DIPEPTIDE TRANSPORT SYSTEM PERMEASE PROTEIN DPPB-RELATED"/>
    <property type="match status" value="1"/>
</dbReference>
<dbReference type="Pfam" id="PF19300">
    <property type="entry name" value="BPD_transp_1_N"/>
    <property type="match status" value="1"/>
</dbReference>
<dbReference type="Gene3D" id="1.10.3720.10">
    <property type="entry name" value="MetI-like"/>
    <property type="match status" value="1"/>
</dbReference>
<dbReference type="Proteomes" id="UP000502677">
    <property type="component" value="Chromosome"/>
</dbReference>